<dbReference type="Proteomes" id="UP000509510">
    <property type="component" value="Chromosome VI"/>
</dbReference>
<keyword evidence="1" id="KW-0472">Membrane</keyword>
<reference evidence="3" key="1">
    <citation type="submission" date="2020-06" db="EMBL/GenBank/DDBJ databases">
        <title>A chromosome-scale genome assembly of Talaromyces rugulosus W13939.</title>
        <authorList>
            <person name="Wang B."/>
            <person name="Guo L."/>
            <person name="Ye K."/>
            <person name="Wang L."/>
        </authorList>
    </citation>
    <scope>NUCLEOTIDE SEQUENCE [LARGE SCALE GENOMIC DNA]</scope>
    <source>
        <strain evidence="3">W13939</strain>
    </source>
</reference>
<evidence type="ECO:0000313" key="3">
    <source>
        <dbReference type="Proteomes" id="UP000509510"/>
    </source>
</evidence>
<feature type="transmembrane region" description="Helical" evidence="1">
    <location>
        <begin position="70"/>
        <end position="88"/>
    </location>
</feature>
<organism evidence="2 3">
    <name type="scientific">Talaromyces rugulosus</name>
    <name type="common">Penicillium rugulosum</name>
    <dbReference type="NCBI Taxonomy" id="121627"/>
    <lineage>
        <taxon>Eukaryota</taxon>
        <taxon>Fungi</taxon>
        <taxon>Dikarya</taxon>
        <taxon>Ascomycota</taxon>
        <taxon>Pezizomycotina</taxon>
        <taxon>Eurotiomycetes</taxon>
        <taxon>Eurotiomycetidae</taxon>
        <taxon>Eurotiales</taxon>
        <taxon>Trichocomaceae</taxon>
        <taxon>Talaromyces</taxon>
        <taxon>Talaromyces sect. Islandici</taxon>
    </lineage>
</organism>
<evidence type="ECO:0000313" key="2">
    <source>
        <dbReference type="EMBL" id="QKX63895.1"/>
    </source>
</evidence>
<sequence length="89" mass="9507">MASIGGFIDSINSPNMLDLFATTLFETIFTGSISMFGAYSGGQLAGKYPYLLQGLLSGDRNLEIQRQIGLEFNVILGIVGLGIMILTAE</sequence>
<dbReference type="KEGG" id="trg:TRUGW13939_11067"/>
<accession>A0A7H8REF2</accession>
<protein>
    <submittedName>
        <fullName evidence="2">Uncharacterized protein</fullName>
    </submittedName>
</protein>
<dbReference type="GeneID" id="55998546"/>
<dbReference type="RefSeq" id="XP_035350069.1">
    <property type="nucleotide sequence ID" value="XM_035494176.1"/>
</dbReference>
<gene>
    <name evidence="2" type="ORF">TRUGW13939_11067</name>
</gene>
<dbReference type="EMBL" id="CP055903">
    <property type="protein sequence ID" value="QKX63895.1"/>
    <property type="molecule type" value="Genomic_DNA"/>
</dbReference>
<keyword evidence="1" id="KW-0812">Transmembrane</keyword>
<dbReference type="OrthoDB" id="10637001at2759"/>
<keyword evidence="1" id="KW-1133">Transmembrane helix</keyword>
<proteinExistence type="predicted"/>
<dbReference type="AlphaFoldDB" id="A0A7H8REF2"/>
<evidence type="ECO:0000256" key="1">
    <source>
        <dbReference type="SAM" id="Phobius"/>
    </source>
</evidence>
<name>A0A7H8REF2_TALRU</name>
<keyword evidence="3" id="KW-1185">Reference proteome</keyword>